<gene>
    <name evidence="2" type="ordered locus">TERTU_1547</name>
</gene>
<dbReference type="SMART" id="SM00464">
    <property type="entry name" value="LON"/>
    <property type="match status" value="1"/>
</dbReference>
<dbReference type="Gene3D" id="2.30.130.40">
    <property type="entry name" value="LON domain-like"/>
    <property type="match status" value="1"/>
</dbReference>
<dbReference type="RefSeq" id="WP_015820704.1">
    <property type="nucleotide sequence ID" value="NC_012997.1"/>
</dbReference>
<dbReference type="STRING" id="377629.TERTU_1547"/>
<sequence>MSDTNFENRLAVFPLNIPLLPACRLPLQIFERRYLDMVSDCLQTDSGFVIPLLKEGSEDQEVLKDLPKAANSPDLPFYRVGTLAHIEDFGQRENGLLSLSVVGTQRYVLDDIVQGPSGLWSASAKPLDEDGILDSKLTTSLTQYLEDAITEQTWQQLGLEREALSGEQVINYLVTLLPLPSQLKQILIETDLLPVRQQKLVDFIRLLSADDSQPSQ</sequence>
<dbReference type="InterPro" id="IPR015947">
    <property type="entry name" value="PUA-like_sf"/>
</dbReference>
<dbReference type="Proteomes" id="UP000009080">
    <property type="component" value="Chromosome"/>
</dbReference>
<feature type="domain" description="Lon N-terminal" evidence="1">
    <location>
        <begin position="10"/>
        <end position="208"/>
    </location>
</feature>
<protein>
    <submittedName>
        <fullName evidence="2">Peptidase S16, lon domain protein</fullName>
    </submittedName>
</protein>
<organism evidence="2 3">
    <name type="scientific">Teredinibacter turnerae (strain ATCC 39867 / T7901)</name>
    <dbReference type="NCBI Taxonomy" id="377629"/>
    <lineage>
        <taxon>Bacteria</taxon>
        <taxon>Pseudomonadati</taxon>
        <taxon>Pseudomonadota</taxon>
        <taxon>Gammaproteobacteria</taxon>
        <taxon>Cellvibrionales</taxon>
        <taxon>Cellvibrionaceae</taxon>
        <taxon>Teredinibacter</taxon>
    </lineage>
</organism>
<keyword evidence="3" id="KW-1185">Reference proteome</keyword>
<dbReference type="InterPro" id="IPR003111">
    <property type="entry name" value="Lon_prtase_N"/>
</dbReference>
<dbReference type="eggNOG" id="COG2802">
    <property type="taxonomic scope" value="Bacteria"/>
</dbReference>
<dbReference type="PANTHER" id="PTHR46732">
    <property type="entry name" value="ATP-DEPENDENT PROTEASE LA (LON) DOMAIN PROTEIN"/>
    <property type="match status" value="1"/>
</dbReference>
<evidence type="ECO:0000259" key="1">
    <source>
        <dbReference type="PROSITE" id="PS51787"/>
    </source>
</evidence>
<dbReference type="KEGG" id="ttu:TERTU_1547"/>
<dbReference type="HOGENOM" id="CLU_048359_3_0_6"/>
<dbReference type="Pfam" id="PF02190">
    <property type="entry name" value="LON_substr_bdg"/>
    <property type="match status" value="1"/>
</dbReference>
<accession>C5BTC0</accession>
<proteinExistence type="predicted"/>
<dbReference type="PROSITE" id="PS51787">
    <property type="entry name" value="LON_N"/>
    <property type="match status" value="1"/>
</dbReference>
<dbReference type="OrthoDB" id="8558970at2"/>
<name>C5BTC0_TERTT</name>
<dbReference type="SUPFAM" id="SSF88697">
    <property type="entry name" value="PUA domain-like"/>
    <property type="match status" value="1"/>
</dbReference>
<reference evidence="2 3" key="1">
    <citation type="journal article" date="2009" name="PLoS ONE">
        <title>The complete genome of Teredinibacter turnerae T7901: an intracellular endosymbiont of marine wood-boring bivalves (shipworms).</title>
        <authorList>
            <person name="Yang J.C."/>
            <person name="Madupu R."/>
            <person name="Durkin A.S."/>
            <person name="Ekborg N.A."/>
            <person name="Pedamallu C.S."/>
            <person name="Hostetler J.B."/>
            <person name="Radune D."/>
            <person name="Toms B.S."/>
            <person name="Henrissat B."/>
            <person name="Coutinho P.M."/>
            <person name="Schwarz S."/>
            <person name="Field L."/>
            <person name="Trindade-Silva A.E."/>
            <person name="Soares C.A.G."/>
            <person name="Elshahawi S."/>
            <person name="Hanora A."/>
            <person name="Schmidt E.W."/>
            <person name="Haygood M.G."/>
            <person name="Posfai J."/>
            <person name="Benner J."/>
            <person name="Madinger C."/>
            <person name="Nove J."/>
            <person name="Anton B."/>
            <person name="Chaudhary K."/>
            <person name="Foster J."/>
            <person name="Holman A."/>
            <person name="Kumar S."/>
            <person name="Lessard P.A."/>
            <person name="Luyten Y.A."/>
            <person name="Slatko B."/>
            <person name="Wood N."/>
            <person name="Wu B."/>
            <person name="Teplitski M."/>
            <person name="Mougous J.D."/>
            <person name="Ward N."/>
            <person name="Eisen J.A."/>
            <person name="Badger J.H."/>
            <person name="Distel D.L."/>
        </authorList>
    </citation>
    <scope>NUCLEOTIDE SEQUENCE [LARGE SCALE GENOMIC DNA]</scope>
    <source>
        <strain evidence="3">ATCC 39867 / T7901</strain>
    </source>
</reference>
<evidence type="ECO:0000313" key="3">
    <source>
        <dbReference type="Proteomes" id="UP000009080"/>
    </source>
</evidence>
<dbReference type="AlphaFoldDB" id="C5BTC0"/>
<dbReference type="InterPro" id="IPR046336">
    <property type="entry name" value="Lon_prtase_N_sf"/>
</dbReference>
<dbReference type="EMBL" id="CP001614">
    <property type="protein sequence ID" value="ACR14590.1"/>
    <property type="molecule type" value="Genomic_DNA"/>
</dbReference>
<dbReference type="PANTHER" id="PTHR46732:SF8">
    <property type="entry name" value="ATP-DEPENDENT PROTEASE LA (LON) DOMAIN PROTEIN"/>
    <property type="match status" value="1"/>
</dbReference>
<evidence type="ECO:0000313" key="2">
    <source>
        <dbReference type="EMBL" id="ACR14590.1"/>
    </source>
</evidence>